<evidence type="ECO:0000313" key="1">
    <source>
        <dbReference type="EMBL" id="CAH0418889.1"/>
    </source>
</evidence>
<sequence>MEISIATQAEIELIIETIKTKRQNWRLSTRQKNLQALIMLGIDQDLALDEIYYKLQWRDYVSGPENDNHVPPIAGDVWVFGMIISEQICYLKFQNKSSGIIMWISVHPADYPLNFPYQ</sequence>
<dbReference type="EMBL" id="CAKKNT010000018">
    <property type="protein sequence ID" value="CAH0418889.1"/>
    <property type="molecule type" value="Genomic_DNA"/>
</dbReference>
<proteinExistence type="predicted"/>
<accession>A0ABN8BRT9</accession>
<evidence type="ECO:0008006" key="3">
    <source>
        <dbReference type="Google" id="ProtNLM"/>
    </source>
</evidence>
<protein>
    <recommendedName>
        <fullName evidence="3">Type II toxin-antitoxin system MqsR family toxin</fullName>
    </recommendedName>
</protein>
<keyword evidence="2" id="KW-1185">Reference proteome</keyword>
<reference evidence="1 2" key="1">
    <citation type="submission" date="2021-11" db="EMBL/GenBank/DDBJ databases">
        <authorList>
            <person name="Depoorter E."/>
        </authorList>
    </citation>
    <scope>NUCLEOTIDE SEQUENCE [LARGE SCALE GENOMIC DNA]</scope>
    <source>
        <strain evidence="1 2">LMG 24286</strain>
    </source>
</reference>
<gene>
    <name evidence="1" type="ORF">WGH24286_01332</name>
</gene>
<evidence type="ECO:0000313" key="2">
    <source>
        <dbReference type="Proteomes" id="UP000789719"/>
    </source>
</evidence>
<dbReference type="RefSeq" id="WP_230098972.1">
    <property type="nucleotide sequence ID" value="NZ_CAKKNT010000018.1"/>
</dbReference>
<comment type="caution">
    <text evidence="1">The sequence shown here is derived from an EMBL/GenBank/DDBJ whole genome shotgun (WGS) entry which is preliminary data.</text>
</comment>
<organism evidence="1 2">
    <name type="scientific">Periweissella ghanensis</name>
    <dbReference type="NCBI Taxonomy" id="467997"/>
    <lineage>
        <taxon>Bacteria</taxon>
        <taxon>Bacillati</taxon>
        <taxon>Bacillota</taxon>
        <taxon>Bacilli</taxon>
        <taxon>Lactobacillales</taxon>
        <taxon>Lactobacillaceae</taxon>
        <taxon>Periweissella</taxon>
    </lineage>
</organism>
<dbReference type="Proteomes" id="UP000789719">
    <property type="component" value="Unassembled WGS sequence"/>
</dbReference>
<name>A0ABN8BRT9_9LACO</name>